<dbReference type="PROSITE" id="PS00201">
    <property type="entry name" value="FLAVODOXIN"/>
    <property type="match status" value="1"/>
</dbReference>
<dbReference type="OrthoDB" id="9806505at2"/>
<proteinExistence type="predicted"/>
<reference evidence="3 4" key="1">
    <citation type="submission" date="2014-03" db="EMBL/GenBank/DDBJ databases">
        <title>Genomics of Bifidobacteria.</title>
        <authorList>
            <person name="Ventura M."/>
            <person name="Milani C."/>
            <person name="Lugli G.A."/>
        </authorList>
    </citation>
    <scope>NUCLEOTIDE SEQUENCE [LARGE SCALE GENOMIC DNA]</scope>
    <source>
        <strain evidence="3 4">JCM 13495</strain>
    </source>
</reference>
<keyword evidence="2" id="KW-0732">Signal</keyword>
<dbReference type="PROSITE" id="PS51257">
    <property type="entry name" value="PROKAR_LIPOPROTEIN"/>
    <property type="match status" value="1"/>
</dbReference>
<evidence type="ECO:0000256" key="2">
    <source>
        <dbReference type="SAM" id="SignalP"/>
    </source>
</evidence>
<dbReference type="PROSITE" id="PS50902">
    <property type="entry name" value="FLAVODOXIN_LIKE"/>
    <property type="match status" value="1"/>
</dbReference>
<dbReference type="EMBL" id="JGZU01000008">
    <property type="protein sequence ID" value="KFJ06278.1"/>
    <property type="molecule type" value="Genomic_DNA"/>
</dbReference>
<dbReference type="InterPro" id="IPR029039">
    <property type="entry name" value="Flavoprotein-like_sf"/>
</dbReference>
<dbReference type="RefSeq" id="WP_026642606.1">
    <property type="nucleotide sequence ID" value="NZ_JAXEUP010000035.1"/>
</dbReference>
<dbReference type="InterPro" id="IPR001226">
    <property type="entry name" value="Flavodoxin_CS"/>
</dbReference>
<feature type="signal peptide" evidence="2">
    <location>
        <begin position="1"/>
        <end position="23"/>
    </location>
</feature>
<dbReference type="GO" id="GO:0009055">
    <property type="term" value="F:electron transfer activity"/>
    <property type="evidence" value="ECO:0007669"/>
    <property type="project" value="InterPro"/>
</dbReference>
<dbReference type="Gene3D" id="3.40.50.360">
    <property type="match status" value="1"/>
</dbReference>
<feature type="compositionally biased region" description="Polar residues" evidence="1">
    <location>
        <begin position="35"/>
        <end position="54"/>
    </location>
</feature>
<sequence>MRNRTRLSYLAALLVSSLFVACSAPQTSQTAQSQEDNTNTQSQSEELMNPSRINAPQVGIPDAQWNQSRGTVSDGNDTNADNDPTLILTGKSSDIIIYFSRSGSTELLASKIQNQLRADALEIVVKDPYSSNYYDTVERANGEREEEDDPELNMDVPDLSAYQHVYLGYPIWGMTLAEPMASFLEEYGRLLSGKTISPFSTNGSYGIGASVQRIQRILGDQGVQADITEAYTIQGNRVNEADSSLKQWLDAVK</sequence>
<dbReference type="Pfam" id="PF12682">
    <property type="entry name" value="Flavodoxin_4"/>
    <property type="match status" value="1"/>
</dbReference>
<feature type="chain" id="PRO_5043735938" evidence="2">
    <location>
        <begin position="24"/>
        <end position="253"/>
    </location>
</feature>
<comment type="caution">
    <text evidence="3">The sequence shown here is derived from an EMBL/GenBank/DDBJ whole genome shotgun (WGS) entry which is preliminary data.</text>
</comment>
<dbReference type="PANTHER" id="PTHR39201">
    <property type="entry name" value="EXPORTED PROTEIN-RELATED"/>
    <property type="match status" value="1"/>
</dbReference>
<dbReference type="STRING" id="356829.BITS_1614"/>
<dbReference type="InterPro" id="IPR008254">
    <property type="entry name" value="Flavodoxin/NO_synth"/>
</dbReference>
<feature type="region of interest" description="Disordered" evidence="1">
    <location>
        <begin position="26"/>
        <end position="85"/>
    </location>
</feature>
<accession>A0A087EES7</accession>
<dbReference type="SUPFAM" id="SSF52218">
    <property type="entry name" value="Flavoproteins"/>
    <property type="match status" value="1"/>
</dbReference>
<evidence type="ECO:0000313" key="4">
    <source>
        <dbReference type="Proteomes" id="UP000029080"/>
    </source>
</evidence>
<keyword evidence="4" id="KW-1185">Reference proteome</keyword>
<organism evidence="3 4">
    <name type="scientific">Bifidobacterium tsurumiense</name>
    <dbReference type="NCBI Taxonomy" id="356829"/>
    <lineage>
        <taxon>Bacteria</taxon>
        <taxon>Bacillati</taxon>
        <taxon>Actinomycetota</taxon>
        <taxon>Actinomycetes</taxon>
        <taxon>Bifidobacteriales</taxon>
        <taxon>Bifidobacteriaceae</taxon>
        <taxon>Bifidobacterium</taxon>
    </lineage>
</organism>
<dbReference type="AlphaFoldDB" id="A0A087EES7"/>
<dbReference type="GO" id="GO:0010181">
    <property type="term" value="F:FMN binding"/>
    <property type="evidence" value="ECO:0007669"/>
    <property type="project" value="InterPro"/>
</dbReference>
<evidence type="ECO:0000313" key="3">
    <source>
        <dbReference type="EMBL" id="KFJ06278.1"/>
    </source>
</evidence>
<feature type="compositionally biased region" description="Polar residues" evidence="1">
    <location>
        <begin position="64"/>
        <end position="82"/>
    </location>
</feature>
<dbReference type="Proteomes" id="UP000029080">
    <property type="component" value="Unassembled WGS sequence"/>
</dbReference>
<gene>
    <name evidence="3" type="ORF">BITS_1614</name>
</gene>
<keyword evidence="3" id="KW-0449">Lipoprotein</keyword>
<evidence type="ECO:0000256" key="1">
    <source>
        <dbReference type="SAM" id="MobiDB-lite"/>
    </source>
</evidence>
<dbReference type="PANTHER" id="PTHR39201:SF1">
    <property type="entry name" value="FLAVODOXIN-LIKE DOMAIN-CONTAINING PROTEIN"/>
    <property type="match status" value="1"/>
</dbReference>
<protein>
    <submittedName>
        <fullName evidence="3">Putative lipoprotein</fullName>
    </submittedName>
</protein>
<dbReference type="eggNOG" id="COG0716">
    <property type="taxonomic scope" value="Bacteria"/>
</dbReference>
<name>A0A087EES7_9BIFI</name>